<keyword evidence="2" id="KW-1185">Reference proteome</keyword>
<reference evidence="1 2" key="1">
    <citation type="submission" date="2024-04" db="EMBL/GenBank/DDBJ databases">
        <title>Tritrichomonas musculus Genome.</title>
        <authorList>
            <person name="Alves-Ferreira E."/>
            <person name="Grigg M."/>
            <person name="Lorenzi H."/>
            <person name="Galac M."/>
        </authorList>
    </citation>
    <scope>NUCLEOTIDE SEQUENCE [LARGE SCALE GENOMIC DNA]</scope>
    <source>
        <strain evidence="1 2">EAF2021</strain>
    </source>
</reference>
<dbReference type="EMBL" id="JAPFFF010000058">
    <property type="protein sequence ID" value="KAK8837764.1"/>
    <property type="molecule type" value="Genomic_DNA"/>
</dbReference>
<gene>
    <name evidence="1" type="ORF">M9Y10_036302</name>
</gene>
<evidence type="ECO:0000313" key="2">
    <source>
        <dbReference type="Proteomes" id="UP001470230"/>
    </source>
</evidence>
<protein>
    <recommendedName>
        <fullName evidence="3">Exportin-1 C-terminal domain-containing protein</fullName>
    </recommendedName>
</protein>
<accession>A0ABR2GV02</accession>
<name>A0ABR2GV02_9EUKA</name>
<sequence>MDIIEFENLINQPPNLDETSYSQIFKSDPSNIANCKDYLENEKCTENLQIFLSSTILDFVKKANEMNNLMQLNQNFQLCDWCLNILELRHDFLAIPTIKTISTIFSNIIYYLYDINMNAKLNEITRLAKCCPFCELSIINETIFIFSTNYESFKNTKDSFRESFSKKLNTFFEIASEFIARGNNQIIIEVSLQIIFQCICYGEIDYFSSSIDDSKHKFNSPREVTDLLNPDTIDMLFDVYFKTHETCALQSLCCILKMQNSAFQSGSSYFIDSIFRLDSLGYIIESYTNNFNQLFSSFLKIENPDLPLITEIIYSYSQKLKDKFVCRDKQLDPSFIQALNLLFQFCSALYESDNPLKEHLNIYTNLMNFWGHLSNVFLKKLNCYEPIFDLINKISSKYTSFLITLILSDDLEIIEEIINEDDLLYPYKLLIASSGVDTFSLVLNIFAQYLSTNNSQLLPAFFLKLSSIVLEQAQTNILQGDMLNRKVSIFNLSLKIIESTTKLLETNQAGESPILECTVLIFIEKIQTYSIDDLLPQLYYKILTGLIKRVILSLQSFDDNDQVIERANIALNSILPIKYPDTDDYFEYKKTCFEFLHNFQNFPFFQNKDIQNFTQERNKMMFISAVYFLSYKFGCLIFVNNFLNGLLEANDIENLLFCLNGILIYRYEAIPKHKIVPLLFDWLFPKNVTFLVAHGKNPNENLHILKFWKKLLKIDLVELHKHSDFGITVFEAVSETIIDSINFYLNVKNEMDDQIRFQLLRLISSCSAYLLGRKYIMFEAFKIYSSPVHTNFLNALITFCDNSNFNDTIKYSTRKGILINFFVPLLSVIINNESHLNLLPISFFVYAATFYENLISKPQIPKKDFCQLFLNLVRYVNYSKRNDIIEIKKKFEKCFIVAFCFTCKEVINRRMYEYCTIIKELIVYNPSFVDVLRNNMALVVNDKDAFLNLFNEFLGKMPELLASDLESDFDCYFNKMVDLKDDLKSLDFKE</sequence>
<proteinExistence type="predicted"/>
<evidence type="ECO:0008006" key="3">
    <source>
        <dbReference type="Google" id="ProtNLM"/>
    </source>
</evidence>
<evidence type="ECO:0000313" key="1">
    <source>
        <dbReference type="EMBL" id="KAK8837764.1"/>
    </source>
</evidence>
<comment type="caution">
    <text evidence="1">The sequence shown here is derived from an EMBL/GenBank/DDBJ whole genome shotgun (WGS) entry which is preliminary data.</text>
</comment>
<dbReference type="Proteomes" id="UP001470230">
    <property type="component" value="Unassembled WGS sequence"/>
</dbReference>
<organism evidence="1 2">
    <name type="scientific">Tritrichomonas musculus</name>
    <dbReference type="NCBI Taxonomy" id="1915356"/>
    <lineage>
        <taxon>Eukaryota</taxon>
        <taxon>Metamonada</taxon>
        <taxon>Parabasalia</taxon>
        <taxon>Tritrichomonadida</taxon>
        <taxon>Tritrichomonadidae</taxon>
        <taxon>Tritrichomonas</taxon>
    </lineage>
</organism>